<organism evidence="2 3">
    <name type="scientific">Luteimicrobium album</name>
    <dbReference type="NCBI Taxonomy" id="1054550"/>
    <lineage>
        <taxon>Bacteria</taxon>
        <taxon>Bacillati</taxon>
        <taxon>Actinomycetota</taxon>
        <taxon>Actinomycetes</taxon>
        <taxon>Micrococcales</taxon>
        <taxon>Luteimicrobium</taxon>
    </lineage>
</organism>
<comment type="caution">
    <text evidence="2">The sequence shown here is derived from an EMBL/GenBank/DDBJ whole genome shotgun (WGS) entry which is preliminary data.</text>
</comment>
<sequence length="290" mass="29545">MTFPTVPSAPASRPGARRRSLPRVARAVVVLLTALVVGLAVTTPVTAAPRLVAASSGDQDVTWTVRTASNDRGADRTSFTYTLAPGRSTTDGLVVANHGKIALTLAVYAADGRTTEDGRLDLLVAGEKSVGVGAWTTAAKKSITVEPGKTATVPFAVDVPKNATPGDYVGGVVTSLRQKDDAEGINVDRRLGVRLTLHVSGAATPALAVEDVRVHHATTADPLGRGDATVTYTLHNTGNTVVSAQQAVRVSGPFGWFSKDAAPATAAPDLLPGSPGRCPSPCPGSSGAGA</sequence>
<dbReference type="EMBL" id="BSUK01000001">
    <property type="protein sequence ID" value="GMA23146.1"/>
    <property type="molecule type" value="Genomic_DNA"/>
</dbReference>
<dbReference type="Proteomes" id="UP001157091">
    <property type="component" value="Unassembled WGS sequence"/>
</dbReference>
<accession>A0ABQ6HYR3</accession>
<dbReference type="RefSeq" id="WP_284292220.1">
    <property type="nucleotide sequence ID" value="NZ_BSUK01000001.1"/>
</dbReference>
<proteinExistence type="predicted"/>
<feature type="region of interest" description="Disordered" evidence="1">
    <location>
        <begin position="265"/>
        <end position="290"/>
    </location>
</feature>
<keyword evidence="3" id="KW-1185">Reference proteome</keyword>
<name>A0ABQ6HYR3_9MICO</name>
<evidence type="ECO:0000313" key="3">
    <source>
        <dbReference type="Proteomes" id="UP001157091"/>
    </source>
</evidence>
<evidence type="ECO:0008006" key="4">
    <source>
        <dbReference type="Google" id="ProtNLM"/>
    </source>
</evidence>
<evidence type="ECO:0000313" key="2">
    <source>
        <dbReference type="EMBL" id="GMA23146.1"/>
    </source>
</evidence>
<gene>
    <name evidence="2" type="ORF">GCM10025864_09050</name>
</gene>
<reference evidence="3" key="1">
    <citation type="journal article" date="2019" name="Int. J. Syst. Evol. Microbiol.">
        <title>The Global Catalogue of Microorganisms (GCM) 10K type strain sequencing project: providing services to taxonomists for standard genome sequencing and annotation.</title>
        <authorList>
            <consortium name="The Broad Institute Genomics Platform"/>
            <consortium name="The Broad Institute Genome Sequencing Center for Infectious Disease"/>
            <person name="Wu L."/>
            <person name="Ma J."/>
        </authorList>
    </citation>
    <scope>NUCLEOTIDE SEQUENCE [LARGE SCALE GENOMIC DNA]</scope>
    <source>
        <strain evidence="3">NBRC 106348</strain>
    </source>
</reference>
<evidence type="ECO:0000256" key="1">
    <source>
        <dbReference type="SAM" id="MobiDB-lite"/>
    </source>
</evidence>
<protein>
    <recommendedName>
        <fullName evidence="4">DUF916 domain-containing protein</fullName>
    </recommendedName>
</protein>